<name>A0ABS8M330_9FLAO</name>
<evidence type="ECO:0008006" key="3">
    <source>
        <dbReference type="Google" id="ProtNLM"/>
    </source>
</evidence>
<protein>
    <recommendedName>
        <fullName evidence="3">T9SS type A sorting domain-containing protein</fullName>
    </recommendedName>
</protein>
<keyword evidence="2" id="KW-1185">Reference proteome</keyword>
<reference evidence="1" key="1">
    <citation type="submission" date="2021-11" db="EMBL/GenBank/DDBJ databases">
        <title>Description of novel Flavobacterium species.</title>
        <authorList>
            <person name="Saticioglu I.B."/>
            <person name="Ay H."/>
            <person name="Altun S."/>
            <person name="Duman M."/>
        </authorList>
    </citation>
    <scope>NUCLEOTIDE SEQUENCE</scope>
    <source>
        <strain evidence="1">F-126</strain>
    </source>
</reference>
<proteinExistence type="predicted"/>
<evidence type="ECO:0000313" key="2">
    <source>
        <dbReference type="Proteomes" id="UP001430700"/>
    </source>
</evidence>
<comment type="caution">
    <text evidence="1">The sequence shown here is derived from an EMBL/GenBank/DDBJ whole genome shotgun (WGS) entry which is preliminary data.</text>
</comment>
<organism evidence="1 2">
    <name type="scientific">Flavobacterium lipolyticum</name>
    <dbReference type="NCBI Taxonomy" id="2893754"/>
    <lineage>
        <taxon>Bacteria</taxon>
        <taxon>Pseudomonadati</taxon>
        <taxon>Bacteroidota</taxon>
        <taxon>Flavobacteriia</taxon>
        <taxon>Flavobacteriales</taxon>
        <taxon>Flavobacteriaceae</taxon>
        <taxon>Flavobacterium</taxon>
    </lineage>
</organism>
<dbReference type="RefSeq" id="WP_230000409.1">
    <property type="nucleotide sequence ID" value="NZ_JAJJMN010000001.1"/>
</dbReference>
<accession>A0ABS8M330</accession>
<evidence type="ECO:0000313" key="1">
    <source>
        <dbReference type="EMBL" id="MCC9019224.1"/>
    </source>
</evidence>
<sequence length="98" mass="11016">MFFPAVYGQLSGNTGNVTYPGGDVKVVGEKVFWSTNPRTDGSSHNDLWSIYYYNQGSLLNYKISSDDIKTMGAKYVSALCTGLYILKIKNRSKRFIKE</sequence>
<gene>
    <name evidence="1" type="ORF">LNQ34_15750</name>
</gene>
<dbReference type="EMBL" id="JAJJMN010000001">
    <property type="protein sequence ID" value="MCC9019224.1"/>
    <property type="molecule type" value="Genomic_DNA"/>
</dbReference>
<dbReference type="Proteomes" id="UP001430700">
    <property type="component" value="Unassembled WGS sequence"/>
</dbReference>